<feature type="compositionally biased region" description="Basic residues" evidence="1">
    <location>
        <begin position="177"/>
        <end position="190"/>
    </location>
</feature>
<protein>
    <submittedName>
        <fullName evidence="2">Uncharacterized protein</fullName>
    </submittedName>
</protein>
<reference evidence="2" key="1">
    <citation type="journal article" date="2014" name="Front. Microbiol.">
        <title>High frequency of phylogenetically diverse reductive dehalogenase-homologous genes in deep subseafloor sedimentary metagenomes.</title>
        <authorList>
            <person name="Kawai M."/>
            <person name="Futagami T."/>
            <person name="Toyoda A."/>
            <person name="Takaki Y."/>
            <person name="Nishi S."/>
            <person name="Hori S."/>
            <person name="Arai W."/>
            <person name="Tsubouchi T."/>
            <person name="Morono Y."/>
            <person name="Uchiyama I."/>
            <person name="Ito T."/>
            <person name="Fujiyama A."/>
            <person name="Inagaki F."/>
            <person name="Takami H."/>
        </authorList>
    </citation>
    <scope>NUCLEOTIDE SEQUENCE</scope>
    <source>
        <strain evidence="2">Expedition CK06-06</strain>
    </source>
</reference>
<accession>X0YKR2</accession>
<gene>
    <name evidence="2" type="ORF">S01H1_75182</name>
</gene>
<evidence type="ECO:0000256" key="1">
    <source>
        <dbReference type="SAM" id="MobiDB-lite"/>
    </source>
</evidence>
<organism evidence="2">
    <name type="scientific">marine sediment metagenome</name>
    <dbReference type="NCBI Taxonomy" id="412755"/>
    <lineage>
        <taxon>unclassified sequences</taxon>
        <taxon>metagenomes</taxon>
        <taxon>ecological metagenomes</taxon>
    </lineage>
</organism>
<name>X0YKR2_9ZZZZ</name>
<dbReference type="Pfam" id="PF24175">
    <property type="entry name" value="SU10_adaptor"/>
    <property type="match status" value="1"/>
</dbReference>
<sequence length="201" mass="22011">AQLKTEIQSFSHRTDIAGQLDSFIEFAYGRLNAKLRIAGQETILAVTPVNGQIDLPADFLQSRSLTRAWAGGQGFYELTSIGKSEAGLYGPGSGLSAVYVEESGIITVYPASDAEHTLTYYARIPIPTTTDVFLTEYPDMVLDACLEQVCKWEADKQGRLDNRASWMGQADDANAEHKRRRLGSRARAARPSRASHAARAT</sequence>
<dbReference type="InterPro" id="IPR056209">
    <property type="entry name" value="SU10_adaptor"/>
</dbReference>
<evidence type="ECO:0000313" key="2">
    <source>
        <dbReference type="EMBL" id="GAG47612.1"/>
    </source>
</evidence>
<feature type="compositionally biased region" description="Low complexity" evidence="1">
    <location>
        <begin position="191"/>
        <end position="201"/>
    </location>
</feature>
<feature type="region of interest" description="Disordered" evidence="1">
    <location>
        <begin position="168"/>
        <end position="201"/>
    </location>
</feature>
<dbReference type="AlphaFoldDB" id="X0YKR2"/>
<proteinExistence type="predicted"/>
<comment type="caution">
    <text evidence="2">The sequence shown here is derived from an EMBL/GenBank/DDBJ whole genome shotgun (WGS) entry which is preliminary data.</text>
</comment>
<feature type="non-terminal residue" evidence="2">
    <location>
        <position position="1"/>
    </location>
</feature>
<dbReference type="EMBL" id="BARS01050347">
    <property type="protein sequence ID" value="GAG47612.1"/>
    <property type="molecule type" value="Genomic_DNA"/>
</dbReference>